<dbReference type="PANTHER" id="PTHR43585">
    <property type="entry name" value="FUMIPYRROLE BIOSYNTHESIS PROTEIN C"/>
    <property type="match status" value="1"/>
</dbReference>
<dbReference type="Gene3D" id="3.40.50.20">
    <property type="match status" value="1"/>
</dbReference>
<reference evidence="6 7" key="1">
    <citation type="submission" date="2016-10" db="EMBL/GenBank/DDBJ databases">
        <authorList>
            <person name="de Groot N.N."/>
        </authorList>
    </citation>
    <scope>NUCLEOTIDE SEQUENCE [LARGE SCALE GENOMIC DNA]</scope>
    <source>
        <strain evidence="6 7">DSM 797</strain>
    </source>
</reference>
<organism evidence="6 7">
    <name type="scientific">Romboutsia lituseburensis DSM 797</name>
    <dbReference type="NCBI Taxonomy" id="1121325"/>
    <lineage>
        <taxon>Bacteria</taxon>
        <taxon>Bacillati</taxon>
        <taxon>Bacillota</taxon>
        <taxon>Clostridia</taxon>
        <taxon>Peptostreptococcales</taxon>
        <taxon>Peptostreptococcaceae</taxon>
        <taxon>Romboutsia</taxon>
    </lineage>
</organism>
<keyword evidence="1" id="KW-0436">Ligase</keyword>
<dbReference type="Pfam" id="PF02655">
    <property type="entry name" value="ATP-grasp_3"/>
    <property type="match status" value="1"/>
</dbReference>
<accession>A0A1G9KJA8</accession>
<dbReference type="NCBIfam" id="NF009403">
    <property type="entry name" value="PRK12767.1-2"/>
    <property type="match status" value="1"/>
</dbReference>
<dbReference type="Proteomes" id="UP000199068">
    <property type="component" value="Unassembled WGS sequence"/>
</dbReference>
<feature type="domain" description="ATP-grasp" evidence="5">
    <location>
        <begin position="112"/>
        <end position="291"/>
    </location>
</feature>
<dbReference type="AlphaFoldDB" id="A0A1G9KJA8"/>
<protein>
    <submittedName>
        <fullName evidence="6">Carbamoyl-phosphate synthase large subunit</fullName>
    </submittedName>
</protein>
<evidence type="ECO:0000256" key="3">
    <source>
        <dbReference type="ARBA" id="ARBA00022840"/>
    </source>
</evidence>
<dbReference type="SUPFAM" id="SSF56059">
    <property type="entry name" value="Glutathione synthetase ATP-binding domain-like"/>
    <property type="match status" value="1"/>
</dbReference>
<name>A0A1G9KJA8_9FIRM</name>
<evidence type="ECO:0000256" key="1">
    <source>
        <dbReference type="ARBA" id="ARBA00022598"/>
    </source>
</evidence>
<dbReference type="GO" id="GO:0016874">
    <property type="term" value="F:ligase activity"/>
    <property type="evidence" value="ECO:0007669"/>
    <property type="project" value="UniProtKB-KW"/>
</dbReference>
<evidence type="ECO:0000256" key="2">
    <source>
        <dbReference type="ARBA" id="ARBA00022741"/>
    </source>
</evidence>
<dbReference type="Gene3D" id="3.30.1490.20">
    <property type="entry name" value="ATP-grasp fold, A domain"/>
    <property type="match status" value="1"/>
</dbReference>
<dbReference type="Gene3D" id="3.30.470.20">
    <property type="entry name" value="ATP-grasp fold, B domain"/>
    <property type="match status" value="1"/>
</dbReference>
<evidence type="ECO:0000256" key="4">
    <source>
        <dbReference type="PROSITE-ProRule" id="PRU00409"/>
    </source>
</evidence>
<keyword evidence="3 4" id="KW-0067">ATP-binding</keyword>
<sequence>MNVLITAIGKRVQLLNYLRRSLNIVGIDCSSLNAAKNFVDKFYEVPNCTDESYIREIIKICKIENVDLIIPLYEKEFEVLENNREKFKSIGVEILLSSKEIIEICNDKISTHKFFKENNIISPTSYSKKQIQSRIDNNQDIDYPLMIKPINGMGSIDVFKVNNSYELKFFLNYVKNPIIQSFIEGTEYTIDVLLDLDANIISLVPRVRIEVRSGEVSKSRVEKNIKIIKKTEELIYKLKKYGDIKGPLTIQCIVNDSGIYFIEINCRFGGGVPLSFESGIDYGNYIKKMYDGESIERIYNFKELTMIRYDFAVYEE</sequence>
<dbReference type="InterPro" id="IPR052032">
    <property type="entry name" value="ATP-dep_AA_Ligase"/>
</dbReference>
<evidence type="ECO:0000313" key="7">
    <source>
        <dbReference type="Proteomes" id="UP000199068"/>
    </source>
</evidence>
<dbReference type="PROSITE" id="PS50975">
    <property type="entry name" value="ATP_GRASP"/>
    <property type="match status" value="1"/>
</dbReference>
<evidence type="ECO:0000313" key="6">
    <source>
        <dbReference type="EMBL" id="SDL49676.1"/>
    </source>
</evidence>
<dbReference type="InterPro" id="IPR011761">
    <property type="entry name" value="ATP-grasp"/>
</dbReference>
<dbReference type="GO" id="GO:0046872">
    <property type="term" value="F:metal ion binding"/>
    <property type="evidence" value="ECO:0007669"/>
    <property type="project" value="InterPro"/>
</dbReference>
<gene>
    <name evidence="6" type="ORF">SAMN04515677_102165</name>
</gene>
<dbReference type="EMBL" id="FNGW01000002">
    <property type="protein sequence ID" value="SDL49676.1"/>
    <property type="molecule type" value="Genomic_DNA"/>
</dbReference>
<dbReference type="PANTHER" id="PTHR43585:SF2">
    <property type="entry name" value="ATP-GRASP ENZYME FSQD"/>
    <property type="match status" value="1"/>
</dbReference>
<proteinExistence type="predicted"/>
<dbReference type="InterPro" id="IPR048764">
    <property type="entry name" value="PylC_N"/>
</dbReference>
<keyword evidence="2 4" id="KW-0547">Nucleotide-binding</keyword>
<evidence type="ECO:0000259" key="5">
    <source>
        <dbReference type="PROSITE" id="PS50975"/>
    </source>
</evidence>
<dbReference type="Pfam" id="PF21360">
    <property type="entry name" value="PylC-like_N"/>
    <property type="match status" value="1"/>
</dbReference>
<dbReference type="GO" id="GO:0005524">
    <property type="term" value="F:ATP binding"/>
    <property type="evidence" value="ECO:0007669"/>
    <property type="project" value="UniProtKB-UniRule"/>
</dbReference>
<dbReference type="STRING" id="1121325.SAMN04515677_102165"/>
<keyword evidence="7" id="KW-1185">Reference proteome</keyword>
<dbReference type="InterPro" id="IPR003806">
    <property type="entry name" value="ATP-grasp_PylC-type"/>
</dbReference>
<dbReference type="RefSeq" id="WP_092723150.1">
    <property type="nucleotide sequence ID" value="NZ_FNGW01000002.1"/>
</dbReference>
<dbReference type="InterPro" id="IPR013815">
    <property type="entry name" value="ATP_grasp_subdomain_1"/>
</dbReference>